<proteinExistence type="predicted"/>
<reference evidence="1 2" key="1">
    <citation type="journal article" date="2024" name="J Genomics">
        <title>Draft genome sequencing and assembly of Favolaschia claudopus CIRM-BRFM 2984 isolated from oak limbs.</title>
        <authorList>
            <person name="Navarro D."/>
            <person name="Drula E."/>
            <person name="Chaduli D."/>
            <person name="Cazenave R."/>
            <person name="Ahrendt S."/>
            <person name="Wang J."/>
            <person name="Lipzen A."/>
            <person name="Daum C."/>
            <person name="Barry K."/>
            <person name="Grigoriev I.V."/>
            <person name="Favel A."/>
            <person name="Rosso M.N."/>
            <person name="Martin F."/>
        </authorList>
    </citation>
    <scope>NUCLEOTIDE SEQUENCE [LARGE SCALE GENOMIC DNA]</scope>
    <source>
        <strain evidence="1 2">CIRM-BRFM 2984</strain>
    </source>
</reference>
<sequence>MSDNEKADVKIPQRKKKLGNQPFPFAELPVELSIRILTLAIGPSQQTYRSLLLLNKPFYNLILSEKLLQRVSVLLSKDYQILAFHNYLKTHPEAASQIRALWLICLSPRSCRRVRKSSIAIIDACINVRALACTPEHLMLSGICSNEEESPAEFKHTRCVELTLNDFDVTWPHLLQGNGLKLFNQLSHLNYVGSLPSSSWSDISTLLPTLPNLTRASVAINTADYMRIPMRIFTEVLRSPNLQQLVVTTTLNGDSMRNLSSLIQNLDERCCVMHRRRRWKEKNMWLWNLEDPERFWRQAKEERNLPPPPNPLD</sequence>
<dbReference type="Proteomes" id="UP001362999">
    <property type="component" value="Unassembled WGS sequence"/>
</dbReference>
<name>A0AAW0D984_9AGAR</name>
<comment type="caution">
    <text evidence="1">The sequence shown here is derived from an EMBL/GenBank/DDBJ whole genome shotgun (WGS) entry which is preliminary data.</text>
</comment>
<accession>A0AAW0D984</accession>
<protein>
    <recommendedName>
        <fullName evidence="3">F-box domain-containing protein</fullName>
    </recommendedName>
</protein>
<dbReference type="EMBL" id="JAWWNJ010000009">
    <property type="protein sequence ID" value="KAK7048182.1"/>
    <property type="molecule type" value="Genomic_DNA"/>
</dbReference>
<gene>
    <name evidence="1" type="ORF">R3P38DRAFT_1853737</name>
</gene>
<evidence type="ECO:0000313" key="1">
    <source>
        <dbReference type="EMBL" id="KAK7048182.1"/>
    </source>
</evidence>
<evidence type="ECO:0008006" key="3">
    <source>
        <dbReference type="Google" id="ProtNLM"/>
    </source>
</evidence>
<keyword evidence="2" id="KW-1185">Reference proteome</keyword>
<dbReference type="AlphaFoldDB" id="A0AAW0D984"/>
<evidence type="ECO:0000313" key="2">
    <source>
        <dbReference type="Proteomes" id="UP001362999"/>
    </source>
</evidence>
<organism evidence="1 2">
    <name type="scientific">Favolaschia claudopus</name>
    <dbReference type="NCBI Taxonomy" id="2862362"/>
    <lineage>
        <taxon>Eukaryota</taxon>
        <taxon>Fungi</taxon>
        <taxon>Dikarya</taxon>
        <taxon>Basidiomycota</taxon>
        <taxon>Agaricomycotina</taxon>
        <taxon>Agaricomycetes</taxon>
        <taxon>Agaricomycetidae</taxon>
        <taxon>Agaricales</taxon>
        <taxon>Marasmiineae</taxon>
        <taxon>Mycenaceae</taxon>
        <taxon>Favolaschia</taxon>
    </lineage>
</organism>